<dbReference type="EMBL" id="JARBJD010000223">
    <property type="protein sequence ID" value="KAK2946599.1"/>
    <property type="molecule type" value="Genomic_DNA"/>
</dbReference>
<sequence length="230" mass="26098">MGNALWRCLVCQDKRTYQTENQTNSPYYSASLLNRPPRPLPKLPLLDFTNQSHFSINRTIFTRTAFREDDDGYPVWSSVVLSKPFTSGIISITITILSTSNGYIRFGLMDSTSPIPKTDKTLGLNVENSVSLDNYGTLWFSTPSSDSFEDCTSFLKEGACLRMEVDLDSTPRTLQFFKNGRAGQHYMSELPSSVRIGFSVWKPETSFRIDNISRLSQPTPISDEMMEVKW</sequence>
<accession>A0ABQ9X5J2</accession>
<protein>
    <recommendedName>
        <fullName evidence="3">B30.2/SPRY domain-containing protein</fullName>
    </recommendedName>
</protein>
<dbReference type="Gene3D" id="2.60.120.920">
    <property type="match status" value="1"/>
</dbReference>
<dbReference type="Proteomes" id="UP001281761">
    <property type="component" value="Unassembled WGS sequence"/>
</dbReference>
<organism evidence="1 2">
    <name type="scientific">Blattamonas nauphoetae</name>
    <dbReference type="NCBI Taxonomy" id="2049346"/>
    <lineage>
        <taxon>Eukaryota</taxon>
        <taxon>Metamonada</taxon>
        <taxon>Preaxostyla</taxon>
        <taxon>Oxymonadida</taxon>
        <taxon>Blattamonas</taxon>
    </lineage>
</organism>
<name>A0ABQ9X5J2_9EUKA</name>
<comment type="caution">
    <text evidence="1">The sequence shown here is derived from an EMBL/GenBank/DDBJ whole genome shotgun (WGS) entry which is preliminary data.</text>
</comment>
<dbReference type="InterPro" id="IPR043136">
    <property type="entry name" value="B30.2/SPRY_sf"/>
</dbReference>
<keyword evidence="2" id="KW-1185">Reference proteome</keyword>
<reference evidence="1 2" key="1">
    <citation type="journal article" date="2022" name="bioRxiv">
        <title>Genomics of Preaxostyla Flagellates Illuminates Evolutionary Transitions and the Path Towards Mitochondrial Loss.</title>
        <authorList>
            <person name="Novak L.V.F."/>
            <person name="Treitli S.C."/>
            <person name="Pyrih J."/>
            <person name="Halakuc P."/>
            <person name="Pipaliya S.V."/>
            <person name="Vacek V."/>
            <person name="Brzon O."/>
            <person name="Soukal P."/>
            <person name="Eme L."/>
            <person name="Dacks J.B."/>
            <person name="Karnkowska A."/>
            <person name="Elias M."/>
            <person name="Hampl V."/>
        </authorList>
    </citation>
    <scope>NUCLEOTIDE SEQUENCE [LARGE SCALE GENOMIC DNA]</scope>
    <source>
        <strain evidence="1">NAU3</strain>
        <tissue evidence="1">Gut</tissue>
    </source>
</reference>
<evidence type="ECO:0000313" key="2">
    <source>
        <dbReference type="Proteomes" id="UP001281761"/>
    </source>
</evidence>
<proteinExistence type="predicted"/>
<evidence type="ECO:0008006" key="3">
    <source>
        <dbReference type="Google" id="ProtNLM"/>
    </source>
</evidence>
<gene>
    <name evidence="1" type="ORF">BLNAU_18435</name>
</gene>
<evidence type="ECO:0000313" key="1">
    <source>
        <dbReference type="EMBL" id="KAK2946599.1"/>
    </source>
</evidence>